<keyword evidence="3" id="KW-0812">Transmembrane</keyword>
<dbReference type="Gene3D" id="3.60.21.10">
    <property type="match status" value="1"/>
</dbReference>
<protein>
    <submittedName>
        <fullName evidence="5">CapA family protein</fullName>
    </submittedName>
</protein>
<dbReference type="EMBL" id="JARNBH010000006">
    <property type="protein sequence ID" value="MEC0272628.1"/>
    <property type="molecule type" value="Genomic_DNA"/>
</dbReference>
<dbReference type="RefSeq" id="WP_367406356.1">
    <property type="nucleotide sequence ID" value="NZ_JARNBH010000006.1"/>
</dbReference>
<evidence type="ECO:0000313" key="5">
    <source>
        <dbReference type="EMBL" id="MEC0272628.1"/>
    </source>
</evidence>
<proteinExistence type="inferred from homology"/>
<comment type="caution">
    <text evidence="5">The sequence shown here is derived from an EMBL/GenBank/DDBJ whole genome shotgun (WGS) entry which is preliminary data.</text>
</comment>
<accession>A0AAW9N2E7</accession>
<sequence length="433" mass="48430">MKRTLNAKEKTLIFIKRTKKKNLKYTGIILPILLIALVITTWMGRAEEVKTVATKSDQPLTMTMVGDVMMGRYVEEVTEKHGYEYLFRYVKPYFANSDYVSGNYEHTALKEEVSNYKGADTPIRLNSNTSGVEAVKDAGFSVVSLANNHMMDYEEQGLLDTIDEFKSADMHYVGVGSNTAEAKNSIDYADVNGIRVATLGFTDVYGKDAVSKSDKAGLLNSNPDLLFEMIGKASDAKQGNADLVVVNMHWGQEYSTSTTDRQKDLAKAIIDAGADIIIGHHPHVLQSFDVYKDGIIFYSLGNFIFDQGWTRTKDSAMVQYHLANDGKATIDVVPLQIEEATPRPATSSIDKSRVYRQLTKETSENVQWSKKEDRIEITLDHKKVIDHKAQREQEEKAAMEKKAALEKKAAQEKKAVQDKKAVQAKQPGIQPIQ</sequence>
<dbReference type="SMART" id="SM00854">
    <property type="entry name" value="PGA_cap"/>
    <property type="match status" value="1"/>
</dbReference>
<name>A0AAW9N2E7_9BACI</name>
<organism evidence="5 6">
    <name type="scientific">Peribacillus castrilensis</name>
    <dbReference type="NCBI Taxonomy" id="2897690"/>
    <lineage>
        <taxon>Bacteria</taxon>
        <taxon>Bacillati</taxon>
        <taxon>Bacillota</taxon>
        <taxon>Bacilli</taxon>
        <taxon>Bacillales</taxon>
        <taxon>Bacillaceae</taxon>
        <taxon>Peribacillus</taxon>
    </lineage>
</organism>
<dbReference type="CDD" id="cd07381">
    <property type="entry name" value="MPP_CapA"/>
    <property type="match status" value="1"/>
</dbReference>
<feature type="region of interest" description="Disordered" evidence="2">
    <location>
        <begin position="388"/>
        <end position="433"/>
    </location>
</feature>
<dbReference type="Proteomes" id="UP001307168">
    <property type="component" value="Unassembled WGS sequence"/>
</dbReference>
<comment type="similarity">
    <text evidence="1">Belongs to the CapA family.</text>
</comment>
<keyword evidence="3" id="KW-1133">Transmembrane helix</keyword>
<gene>
    <name evidence="5" type="ORF">P4706_06025</name>
</gene>
<dbReference type="SUPFAM" id="SSF56300">
    <property type="entry name" value="Metallo-dependent phosphatases"/>
    <property type="match status" value="1"/>
</dbReference>
<dbReference type="PANTHER" id="PTHR33393:SF13">
    <property type="entry name" value="PGA BIOSYNTHESIS PROTEIN CAPA"/>
    <property type="match status" value="1"/>
</dbReference>
<keyword evidence="6" id="KW-1185">Reference proteome</keyword>
<reference evidence="5 6" key="1">
    <citation type="submission" date="2023-03" db="EMBL/GenBank/DDBJ databases">
        <title>Bacillus Genome Sequencing.</title>
        <authorList>
            <person name="Dunlap C."/>
        </authorList>
    </citation>
    <scope>NUCLEOTIDE SEQUENCE [LARGE SCALE GENOMIC DNA]</scope>
    <source>
        <strain evidence="5 6">B-41290</strain>
    </source>
</reference>
<evidence type="ECO:0000259" key="4">
    <source>
        <dbReference type="SMART" id="SM00854"/>
    </source>
</evidence>
<dbReference type="InterPro" id="IPR019079">
    <property type="entry name" value="Capsule_synth_CapA"/>
</dbReference>
<feature type="transmembrane region" description="Helical" evidence="3">
    <location>
        <begin position="25"/>
        <end position="44"/>
    </location>
</feature>
<feature type="domain" description="Capsule synthesis protein CapA" evidence="4">
    <location>
        <begin position="61"/>
        <end position="307"/>
    </location>
</feature>
<keyword evidence="3" id="KW-0472">Membrane</keyword>
<dbReference type="AlphaFoldDB" id="A0AAW9N2E7"/>
<evidence type="ECO:0000313" key="6">
    <source>
        <dbReference type="Proteomes" id="UP001307168"/>
    </source>
</evidence>
<evidence type="ECO:0000256" key="2">
    <source>
        <dbReference type="SAM" id="MobiDB-lite"/>
    </source>
</evidence>
<feature type="compositionally biased region" description="Basic and acidic residues" evidence="2">
    <location>
        <begin position="388"/>
        <end position="421"/>
    </location>
</feature>
<evidence type="ECO:0000256" key="3">
    <source>
        <dbReference type="SAM" id="Phobius"/>
    </source>
</evidence>
<dbReference type="PANTHER" id="PTHR33393">
    <property type="entry name" value="POLYGLUTAMINE SYNTHESIS ACCESSORY PROTEIN RV0574C-RELATED"/>
    <property type="match status" value="1"/>
</dbReference>
<evidence type="ECO:0000256" key="1">
    <source>
        <dbReference type="ARBA" id="ARBA00005662"/>
    </source>
</evidence>
<dbReference type="Pfam" id="PF09587">
    <property type="entry name" value="PGA_cap"/>
    <property type="match status" value="1"/>
</dbReference>
<dbReference type="InterPro" id="IPR052169">
    <property type="entry name" value="CW_Biosynth-Accessory"/>
</dbReference>
<dbReference type="InterPro" id="IPR029052">
    <property type="entry name" value="Metallo-depent_PP-like"/>
</dbReference>